<protein>
    <submittedName>
        <fullName evidence="1">Uncharacterized protein</fullName>
    </submittedName>
</protein>
<dbReference type="Proteomes" id="UP000000311">
    <property type="component" value="Unassembled WGS sequence"/>
</dbReference>
<sequence length="24" mass="2944">ELSKEEFLTRCLDRHTQNFNDSFN</sequence>
<dbReference type="InParanoid" id="E2AZ70"/>
<gene>
    <name evidence="1" type="ORF">EAG_01145</name>
</gene>
<feature type="non-terminal residue" evidence="1">
    <location>
        <position position="24"/>
    </location>
</feature>
<dbReference type="EMBL" id="GL444114">
    <property type="protein sequence ID" value="EFN61260.1"/>
    <property type="molecule type" value="Genomic_DNA"/>
</dbReference>
<evidence type="ECO:0000313" key="2">
    <source>
        <dbReference type="Proteomes" id="UP000000311"/>
    </source>
</evidence>
<proteinExistence type="predicted"/>
<accession>E2AZ70</accession>
<reference evidence="1 2" key="1">
    <citation type="journal article" date="2010" name="Science">
        <title>Genomic comparison of the ants Camponotus floridanus and Harpegnathos saltator.</title>
        <authorList>
            <person name="Bonasio R."/>
            <person name="Zhang G."/>
            <person name="Ye C."/>
            <person name="Mutti N.S."/>
            <person name="Fang X."/>
            <person name="Qin N."/>
            <person name="Donahue G."/>
            <person name="Yang P."/>
            <person name="Li Q."/>
            <person name="Li C."/>
            <person name="Zhang P."/>
            <person name="Huang Z."/>
            <person name="Berger S.L."/>
            <person name="Reinberg D."/>
            <person name="Wang J."/>
            <person name="Liebig J."/>
        </authorList>
    </citation>
    <scope>NUCLEOTIDE SEQUENCE [LARGE SCALE GENOMIC DNA]</scope>
    <source>
        <strain evidence="2">C129</strain>
    </source>
</reference>
<evidence type="ECO:0000313" key="1">
    <source>
        <dbReference type="EMBL" id="EFN61260.1"/>
    </source>
</evidence>
<dbReference type="AlphaFoldDB" id="E2AZ70"/>
<keyword evidence="2" id="KW-1185">Reference proteome</keyword>
<organism evidence="2">
    <name type="scientific">Camponotus floridanus</name>
    <name type="common">Florida carpenter ant</name>
    <dbReference type="NCBI Taxonomy" id="104421"/>
    <lineage>
        <taxon>Eukaryota</taxon>
        <taxon>Metazoa</taxon>
        <taxon>Ecdysozoa</taxon>
        <taxon>Arthropoda</taxon>
        <taxon>Hexapoda</taxon>
        <taxon>Insecta</taxon>
        <taxon>Pterygota</taxon>
        <taxon>Neoptera</taxon>
        <taxon>Endopterygota</taxon>
        <taxon>Hymenoptera</taxon>
        <taxon>Apocrita</taxon>
        <taxon>Aculeata</taxon>
        <taxon>Formicoidea</taxon>
        <taxon>Formicidae</taxon>
        <taxon>Formicinae</taxon>
        <taxon>Camponotus</taxon>
    </lineage>
</organism>
<name>E2AZ70_CAMFO</name>
<feature type="non-terminal residue" evidence="1">
    <location>
        <position position="1"/>
    </location>
</feature>